<dbReference type="InterPro" id="IPR023299">
    <property type="entry name" value="ATPase_P-typ_cyto_dom_N"/>
</dbReference>
<feature type="region of interest" description="Disordered" evidence="17">
    <location>
        <begin position="292"/>
        <end position="311"/>
    </location>
</feature>
<dbReference type="GO" id="GO:0046872">
    <property type="term" value="F:metal ion binding"/>
    <property type="evidence" value="ECO:0007669"/>
    <property type="project" value="UniProtKB-KW"/>
</dbReference>
<dbReference type="PRINTS" id="PR00119">
    <property type="entry name" value="CATATPASE"/>
</dbReference>
<feature type="transmembrane region" description="Helical" evidence="18">
    <location>
        <begin position="643"/>
        <end position="669"/>
    </location>
</feature>
<evidence type="ECO:0000256" key="1">
    <source>
        <dbReference type="ARBA" id="ARBA00004123"/>
    </source>
</evidence>
<evidence type="ECO:0000256" key="17">
    <source>
        <dbReference type="SAM" id="MobiDB-lite"/>
    </source>
</evidence>
<dbReference type="SMART" id="SM00380">
    <property type="entry name" value="AP2"/>
    <property type="match status" value="1"/>
</dbReference>
<dbReference type="GO" id="GO:0005524">
    <property type="term" value="F:ATP binding"/>
    <property type="evidence" value="ECO:0007669"/>
    <property type="project" value="UniProtKB-KW"/>
</dbReference>
<dbReference type="SUPFAM" id="SSF81665">
    <property type="entry name" value="Calcium ATPase, transmembrane domain M"/>
    <property type="match status" value="1"/>
</dbReference>
<dbReference type="InterPro" id="IPR008250">
    <property type="entry name" value="ATPase_P-typ_transduc_dom_A_sf"/>
</dbReference>
<keyword evidence="11" id="KW-0805">Transcription regulation</keyword>
<keyword evidence="14" id="KW-0804">Transcription</keyword>
<keyword evidence="9" id="KW-0460">Magnesium</keyword>
<comment type="caution">
    <text evidence="20">The sequence shown here is derived from an EMBL/GenBank/DDBJ whole genome shotgun (WGS) entry which is preliminary data.</text>
</comment>
<dbReference type="Gene3D" id="3.40.50.1000">
    <property type="entry name" value="HAD superfamily/HAD-like"/>
    <property type="match status" value="2"/>
</dbReference>
<evidence type="ECO:0000256" key="2">
    <source>
        <dbReference type="ARBA" id="ARBA00004141"/>
    </source>
</evidence>
<evidence type="ECO:0000256" key="11">
    <source>
        <dbReference type="ARBA" id="ARBA00023015"/>
    </source>
</evidence>
<dbReference type="InterPro" id="IPR018303">
    <property type="entry name" value="ATPase_P-typ_P_site"/>
</dbReference>
<keyword evidence="8" id="KW-0067">ATP-binding</keyword>
<dbReference type="GO" id="GO:0016887">
    <property type="term" value="F:ATP hydrolysis activity"/>
    <property type="evidence" value="ECO:0007669"/>
    <property type="project" value="InterPro"/>
</dbReference>
<evidence type="ECO:0000313" key="20">
    <source>
        <dbReference type="EMBL" id="KAE8688598.1"/>
    </source>
</evidence>
<dbReference type="Pfam" id="PF00847">
    <property type="entry name" value="AP2"/>
    <property type="match status" value="1"/>
</dbReference>
<dbReference type="GO" id="GO:0003700">
    <property type="term" value="F:DNA-binding transcription factor activity"/>
    <property type="evidence" value="ECO:0007669"/>
    <property type="project" value="InterPro"/>
</dbReference>
<evidence type="ECO:0000256" key="6">
    <source>
        <dbReference type="ARBA" id="ARBA00022723"/>
    </source>
</evidence>
<dbReference type="Gene3D" id="3.40.1110.10">
    <property type="entry name" value="Calcium-transporting ATPase, cytoplasmic domain N"/>
    <property type="match status" value="1"/>
</dbReference>
<name>A0A6A2Z9L9_HIBSY</name>
<sequence length="1026" mass="113477">MGGPQQRFRGVRQRHWGSWVSEIRHPILKTRIWLGTFETAEDAARAYDEAARLMCGAKARTNFPYNPNNTQYSSSTLLSATLAAKLHKCHMAALQLAKKNAAKDSYATTQCQTSAVPGSNIEGTDCWRHPENNWEGNEESQVGSEEQFIPLEDDDVEQMIEELLHYGSIELCPVAIVYYDGEIREYETGVVFVSNERVKISLKRNITLEELITKISRKIHIGSSRRMSSLQYRFPTSLLPLTYITFELSNNDNVQMMIEAQSNYSDTAIEMYAHFVQVRAIRGGSTNNLYGNTASSSRGRHSSANFFDHMEMPSTQPSVQFPFDTMASSSRGRHSTASFFDLNVDMPSSSRGRRASSRFFDLNVESMDELSSPPEEPLREPGADGAETGLFIHTESPQFNSDDDEVPGNVAQTDPLAHMYEADYGAMYRPEFADMHHLGDYGYYSSINNVELNQGRLDHRGRTEETANPWHEQTRREEKESIMAIALANGGGKPSDWQDFVGITALLIINSTISFIEENNAGNAAAALMAGLAPKAKVLRNGKWGEQEAAILVPGDIISIKLGDIIPADARLLEGDSLKVDQSAVTGESLPVNKNPGDGLYSGSTVKQGELEAVVIATDVHTFFGKAAHLVDSTNNVGHFQKVLTAIGNFCICSIALGMFIEIIVMYPIQRRKYRNGIDNLLVLLIGGIPIAMPTVLSVTMAIRSHRLSQQGAITKRMTAIEEMAGMDVLCSDKTGTLTLNKITVDEHGDPKEGITEVHFFPFNPVDKRTAMTYIDSDGSWHRVSKGAPEQIIELCVLREDVKKKAHDIIDKFADRGLRSLGVAIQTVPEKTKDNPESLLEFVGLLPLFDPPRHDSAETISRALHLGVNVKMITGDQLVIDERVDTVDVDELFEKADGFAGVFPEHKYDIVKRLQERKHICGMTGDGVNDAPALKKADIGIAVDDATDAARSASDIELSEPGLSVIVSAVLTSRAIFQGMKNYTIYAVSITIRIVLGFMLLALIWKFDLLNQNRVKTLIDQKNNSL</sequence>
<keyword evidence="5 18" id="KW-0812">Transmembrane</keyword>
<dbReference type="EMBL" id="VEPZ02001185">
    <property type="protein sequence ID" value="KAE8688598.1"/>
    <property type="molecule type" value="Genomic_DNA"/>
</dbReference>
<evidence type="ECO:0000259" key="19">
    <source>
        <dbReference type="PROSITE" id="PS51032"/>
    </source>
</evidence>
<dbReference type="Gene3D" id="3.30.730.10">
    <property type="entry name" value="AP2/ERF domain"/>
    <property type="match status" value="1"/>
</dbReference>
<keyword evidence="13 18" id="KW-0472">Membrane</keyword>
<feature type="transmembrane region" description="Helical" evidence="18">
    <location>
        <begin position="983"/>
        <end position="1005"/>
    </location>
</feature>
<keyword evidence="10 18" id="KW-1133">Transmembrane helix</keyword>
<keyword evidence="4" id="KW-0597">Phosphoprotein</keyword>
<proteinExistence type="inferred from homology"/>
<dbReference type="InterPro" id="IPR023298">
    <property type="entry name" value="ATPase_P-typ_TM_dom_sf"/>
</dbReference>
<dbReference type="PROSITE" id="PS51032">
    <property type="entry name" value="AP2_ERF"/>
    <property type="match status" value="1"/>
</dbReference>
<dbReference type="InterPro" id="IPR001471">
    <property type="entry name" value="AP2/ERF_dom"/>
</dbReference>
<dbReference type="FunFam" id="2.70.150.10:FF:000004">
    <property type="entry name" value="Plasma membrane ATPase"/>
    <property type="match status" value="1"/>
</dbReference>
<protein>
    <submittedName>
        <fullName evidence="20">H(+)-ATPase 9</fullName>
    </submittedName>
</protein>
<dbReference type="InterPro" id="IPR036955">
    <property type="entry name" value="AP2/ERF_dom_sf"/>
</dbReference>
<dbReference type="InterPro" id="IPR036412">
    <property type="entry name" value="HAD-like_sf"/>
</dbReference>
<dbReference type="AlphaFoldDB" id="A0A6A2Z9L9"/>
<dbReference type="SUPFAM" id="SSF81653">
    <property type="entry name" value="Calcium ATPase, transduction domain A"/>
    <property type="match status" value="1"/>
</dbReference>
<keyword evidence="21" id="KW-1185">Reference proteome</keyword>
<dbReference type="SUPFAM" id="SSF56784">
    <property type="entry name" value="HAD-like"/>
    <property type="match status" value="1"/>
</dbReference>
<dbReference type="GO" id="GO:0016020">
    <property type="term" value="C:membrane"/>
    <property type="evidence" value="ECO:0007669"/>
    <property type="project" value="UniProtKB-SubCell"/>
</dbReference>
<evidence type="ECO:0000256" key="16">
    <source>
        <dbReference type="ARBA" id="ARBA00024343"/>
    </source>
</evidence>
<dbReference type="FunFam" id="3.30.730.10:FF:000001">
    <property type="entry name" value="Ethylene-responsive transcription factor 2"/>
    <property type="match status" value="1"/>
</dbReference>
<evidence type="ECO:0000256" key="9">
    <source>
        <dbReference type="ARBA" id="ARBA00022842"/>
    </source>
</evidence>
<dbReference type="Proteomes" id="UP000436088">
    <property type="component" value="Unassembled WGS sequence"/>
</dbReference>
<feature type="transmembrane region" description="Helical" evidence="18">
    <location>
        <begin position="681"/>
        <end position="703"/>
    </location>
</feature>
<dbReference type="NCBIfam" id="TIGR01494">
    <property type="entry name" value="ATPase_P-type"/>
    <property type="match status" value="1"/>
</dbReference>
<dbReference type="PANTHER" id="PTHR42861">
    <property type="entry name" value="CALCIUM-TRANSPORTING ATPASE"/>
    <property type="match status" value="1"/>
</dbReference>
<feature type="region of interest" description="Disordered" evidence="17">
    <location>
        <begin position="366"/>
        <end position="386"/>
    </location>
</feature>
<evidence type="ECO:0000313" key="21">
    <source>
        <dbReference type="Proteomes" id="UP000436088"/>
    </source>
</evidence>
<keyword evidence="15" id="KW-0539">Nucleus</keyword>
<evidence type="ECO:0000256" key="12">
    <source>
        <dbReference type="ARBA" id="ARBA00023125"/>
    </source>
</evidence>
<dbReference type="FunFam" id="3.40.50.1000:FF:000211">
    <property type="entry name" value="Plasma membrane ATPase"/>
    <property type="match status" value="1"/>
</dbReference>
<gene>
    <name evidence="20" type="ORF">F3Y22_tig00110963pilonHSYRG00164</name>
</gene>
<dbReference type="CDD" id="cd00018">
    <property type="entry name" value="AP2"/>
    <property type="match status" value="1"/>
</dbReference>
<dbReference type="SUPFAM" id="SSF54171">
    <property type="entry name" value="DNA-binding domain"/>
    <property type="match status" value="1"/>
</dbReference>
<dbReference type="GO" id="GO:0003677">
    <property type="term" value="F:DNA binding"/>
    <property type="evidence" value="ECO:0007669"/>
    <property type="project" value="UniProtKB-KW"/>
</dbReference>
<evidence type="ECO:0000256" key="18">
    <source>
        <dbReference type="SAM" id="Phobius"/>
    </source>
</evidence>
<evidence type="ECO:0000256" key="5">
    <source>
        <dbReference type="ARBA" id="ARBA00022692"/>
    </source>
</evidence>
<accession>A0A6A2Z9L9</accession>
<reference evidence="20" key="1">
    <citation type="submission" date="2019-09" db="EMBL/GenBank/DDBJ databases">
        <title>Draft genome information of white flower Hibiscus syriacus.</title>
        <authorList>
            <person name="Kim Y.-M."/>
        </authorList>
    </citation>
    <scope>NUCLEOTIDE SEQUENCE [LARGE SCALE GENOMIC DNA]</scope>
    <source>
        <strain evidence="20">YM2019G1</strain>
    </source>
</reference>
<feature type="compositionally biased region" description="Polar residues" evidence="17">
    <location>
        <begin position="292"/>
        <end position="305"/>
    </location>
</feature>
<organism evidence="20 21">
    <name type="scientific">Hibiscus syriacus</name>
    <name type="common">Rose of Sharon</name>
    <dbReference type="NCBI Taxonomy" id="106335"/>
    <lineage>
        <taxon>Eukaryota</taxon>
        <taxon>Viridiplantae</taxon>
        <taxon>Streptophyta</taxon>
        <taxon>Embryophyta</taxon>
        <taxon>Tracheophyta</taxon>
        <taxon>Spermatophyta</taxon>
        <taxon>Magnoliopsida</taxon>
        <taxon>eudicotyledons</taxon>
        <taxon>Gunneridae</taxon>
        <taxon>Pentapetalae</taxon>
        <taxon>rosids</taxon>
        <taxon>malvids</taxon>
        <taxon>Malvales</taxon>
        <taxon>Malvaceae</taxon>
        <taxon>Malvoideae</taxon>
        <taxon>Hibiscus</taxon>
    </lineage>
</organism>
<dbReference type="Gene3D" id="1.20.1110.10">
    <property type="entry name" value="Calcium-transporting ATPase, transmembrane domain"/>
    <property type="match status" value="2"/>
</dbReference>
<dbReference type="InterPro" id="IPR023214">
    <property type="entry name" value="HAD_sf"/>
</dbReference>
<comment type="subcellular location">
    <subcellularLocation>
        <location evidence="2">Membrane</location>
        <topology evidence="2">Multi-pass membrane protein</topology>
    </subcellularLocation>
    <subcellularLocation>
        <location evidence="1">Nucleus</location>
    </subcellularLocation>
</comment>
<evidence type="ECO:0000256" key="15">
    <source>
        <dbReference type="ARBA" id="ARBA00023242"/>
    </source>
</evidence>
<feature type="domain" description="AP2/ERF" evidence="19">
    <location>
        <begin position="7"/>
        <end position="64"/>
    </location>
</feature>
<dbReference type="Pfam" id="PF00122">
    <property type="entry name" value="E1-E2_ATPase"/>
    <property type="match status" value="1"/>
</dbReference>
<keyword evidence="6" id="KW-0479">Metal-binding</keyword>
<dbReference type="PRINTS" id="PR00367">
    <property type="entry name" value="ETHRSPELEMNT"/>
</dbReference>
<dbReference type="GO" id="GO:0005634">
    <property type="term" value="C:nucleus"/>
    <property type="evidence" value="ECO:0007669"/>
    <property type="project" value="UniProtKB-SubCell"/>
</dbReference>
<evidence type="ECO:0000256" key="14">
    <source>
        <dbReference type="ARBA" id="ARBA00023163"/>
    </source>
</evidence>
<dbReference type="Gene3D" id="2.70.150.10">
    <property type="entry name" value="Calcium-transporting ATPase, cytoplasmic transduction domain A"/>
    <property type="match status" value="1"/>
</dbReference>
<evidence type="ECO:0000256" key="13">
    <source>
        <dbReference type="ARBA" id="ARBA00023136"/>
    </source>
</evidence>
<comment type="similarity">
    <text evidence="3">Belongs to the cation transport ATPase (P-type) (TC 3.A.3) family. Type IIIA subfamily.</text>
</comment>
<keyword evidence="7" id="KW-0547">Nucleotide-binding</keyword>
<evidence type="ECO:0000256" key="10">
    <source>
        <dbReference type="ARBA" id="ARBA00022989"/>
    </source>
</evidence>
<evidence type="ECO:0000256" key="3">
    <source>
        <dbReference type="ARBA" id="ARBA00008804"/>
    </source>
</evidence>
<keyword evidence="12" id="KW-0238">DNA-binding</keyword>
<dbReference type="InterPro" id="IPR059000">
    <property type="entry name" value="ATPase_P-type_domA"/>
</dbReference>
<dbReference type="InterPro" id="IPR016177">
    <property type="entry name" value="DNA-bd_dom_sf"/>
</dbReference>
<dbReference type="PRINTS" id="PR00120">
    <property type="entry name" value="HATPASE"/>
</dbReference>
<evidence type="ECO:0000256" key="7">
    <source>
        <dbReference type="ARBA" id="ARBA00022741"/>
    </source>
</evidence>
<dbReference type="InterPro" id="IPR001757">
    <property type="entry name" value="P_typ_ATPase"/>
</dbReference>
<dbReference type="Pfam" id="PF00702">
    <property type="entry name" value="Hydrolase"/>
    <property type="match status" value="1"/>
</dbReference>
<dbReference type="PROSITE" id="PS00154">
    <property type="entry name" value="ATPASE_E1_E2"/>
    <property type="match status" value="1"/>
</dbReference>
<evidence type="ECO:0000256" key="8">
    <source>
        <dbReference type="ARBA" id="ARBA00022840"/>
    </source>
</evidence>
<comment type="similarity">
    <text evidence="16">Belongs to the AP2/ERF transcription factor family. ERF subfamily.</text>
</comment>
<evidence type="ECO:0000256" key="4">
    <source>
        <dbReference type="ARBA" id="ARBA00022553"/>
    </source>
</evidence>